<dbReference type="EMBL" id="JAXCGZ010020963">
    <property type="protein sequence ID" value="KAK7063062.1"/>
    <property type="molecule type" value="Genomic_DNA"/>
</dbReference>
<comment type="similarity">
    <text evidence="2">Belongs to the ATP-dependent AMP-binding enzyme family.</text>
</comment>
<evidence type="ECO:0000256" key="4">
    <source>
        <dbReference type="ARBA" id="ARBA00023140"/>
    </source>
</evidence>
<evidence type="ECO:0000313" key="6">
    <source>
        <dbReference type="EMBL" id="KAK7063062.1"/>
    </source>
</evidence>
<dbReference type="PANTHER" id="PTHR24096:SF149">
    <property type="entry name" value="AMP-BINDING DOMAIN-CONTAINING PROTEIN-RELATED"/>
    <property type="match status" value="1"/>
</dbReference>
<evidence type="ECO:0000256" key="1">
    <source>
        <dbReference type="ARBA" id="ARBA00004275"/>
    </source>
</evidence>
<comment type="caution">
    <text evidence="6">The sequence shown here is derived from an EMBL/GenBank/DDBJ whole genome shotgun (WGS) entry which is preliminary data.</text>
</comment>
<evidence type="ECO:0000259" key="5">
    <source>
        <dbReference type="Pfam" id="PF00501"/>
    </source>
</evidence>
<keyword evidence="4" id="KW-0576">Peroxisome</keyword>
<organism evidence="6 7">
    <name type="scientific">Halocaridina rubra</name>
    <name type="common">Hawaiian red shrimp</name>
    <dbReference type="NCBI Taxonomy" id="373956"/>
    <lineage>
        <taxon>Eukaryota</taxon>
        <taxon>Metazoa</taxon>
        <taxon>Ecdysozoa</taxon>
        <taxon>Arthropoda</taxon>
        <taxon>Crustacea</taxon>
        <taxon>Multicrustacea</taxon>
        <taxon>Malacostraca</taxon>
        <taxon>Eumalacostraca</taxon>
        <taxon>Eucarida</taxon>
        <taxon>Decapoda</taxon>
        <taxon>Pleocyemata</taxon>
        <taxon>Caridea</taxon>
        <taxon>Atyoidea</taxon>
        <taxon>Atyidae</taxon>
        <taxon>Halocaridina</taxon>
    </lineage>
</organism>
<reference evidence="6 7" key="1">
    <citation type="submission" date="2023-11" db="EMBL/GenBank/DDBJ databases">
        <title>Halocaridina rubra genome assembly.</title>
        <authorList>
            <person name="Smith C."/>
        </authorList>
    </citation>
    <scope>NUCLEOTIDE SEQUENCE [LARGE SCALE GENOMIC DNA]</scope>
    <source>
        <strain evidence="6">EP-1</strain>
        <tissue evidence="6">Whole</tissue>
    </source>
</reference>
<dbReference type="Proteomes" id="UP001381693">
    <property type="component" value="Unassembled WGS sequence"/>
</dbReference>
<evidence type="ECO:0000256" key="3">
    <source>
        <dbReference type="ARBA" id="ARBA00022598"/>
    </source>
</evidence>
<keyword evidence="7" id="KW-1185">Reference proteome</keyword>
<evidence type="ECO:0000313" key="7">
    <source>
        <dbReference type="Proteomes" id="UP001381693"/>
    </source>
</evidence>
<feature type="domain" description="AMP-dependent synthetase/ligase" evidence="5">
    <location>
        <begin position="49"/>
        <end position="209"/>
    </location>
</feature>
<dbReference type="AlphaFoldDB" id="A0AAN8WEJ0"/>
<gene>
    <name evidence="6" type="ORF">SK128_014657</name>
</gene>
<dbReference type="PANTHER" id="PTHR24096">
    <property type="entry name" value="LONG-CHAIN-FATTY-ACID--COA LIGASE"/>
    <property type="match status" value="1"/>
</dbReference>
<sequence>MMSYPLASSAGEEMKQQGNFFLLPKKFDNTLSNGAMNNGDPLYHTVLRNVFSSHETVAMMPFSSGTTGLPKGVMLSHRNLVTNHVILKYLQSLNELSTINIYDSTLLAMPIYHMYGYNVTMNTLMTGGKVIILPKFSVRLYFEAIQNYKVTFAPLVPYIANLLVDSPMMKKYDLSSLLGFATGSAPIAETTLSALMQKVQSSIKACGGLSVGV</sequence>
<dbReference type="SUPFAM" id="SSF56801">
    <property type="entry name" value="Acetyl-CoA synthetase-like"/>
    <property type="match status" value="1"/>
</dbReference>
<dbReference type="GO" id="GO:0016405">
    <property type="term" value="F:CoA-ligase activity"/>
    <property type="evidence" value="ECO:0007669"/>
    <property type="project" value="TreeGrafter"/>
</dbReference>
<dbReference type="Gene3D" id="3.40.50.980">
    <property type="match status" value="2"/>
</dbReference>
<dbReference type="InterPro" id="IPR000873">
    <property type="entry name" value="AMP-dep_synth/lig_dom"/>
</dbReference>
<proteinExistence type="inferred from homology"/>
<dbReference type="InterPro" id="IPR020845">
    <property type="entry name" value="AMP-binding_CS"/>
</dbReference>
<dbReference type="PROSITE" id="PS00455">
    <property type="entry name" value="AMP_BINDING"/>
    <property type="match status" value="1"/>
</dbReference>
<dbReference type="GO" id="GO:0005777">
    <property type="term" value="C:peroxisome"/>
    <property type="evidence" value="ECO:0007669"/>
    <property type="project" value="UniProtKB-SubCell"/>
</dbReference>
<keyword evidence="3" id="KW-0436">Ligase</keyword>
<accession>A0AAN8WEJ0</accession>
<dbReference type="Pfam" id="PF00501">
    <property type="entry name" value="AMP-binding"/>
    <property type="match status" value="1"/>
</dbReference>
<comment type="subcellular location">
    <subcellularLocation>
        <location evidence="1">Peroxisome</location>
    </subcellularLocation>
</comment>
<name>A0AAN8WEJ0_HALRR</name>
<evidence type="ECO:0000256" key="2">
    <source>
        <dbReference type="ARBA" id="ARBA00006432"/>
    </source>
</evidence>
<protein>
    <recommendedName>
        <fullName evidence="5">AMP-dependent synthetase/ligase domain-containing protein</fullName>
    </recommendedName>
</protein>